<dbReference type="EMBL" id="MT143710">
    <property type="protein sequence ID" value="QJA43434.1"/>
    <property type="molecule type" value="Genomic_DNA"/>
</dbReference>
<reference evidence="4" key="1">
    <citation type="submission" date="2020-03" db="EMBL/GenBank/DDBJ databases">
        <title>The deep terrestrial virosphere.</title>
        <authorList>
            <person name="Holmfeldt K."/>
            <person name="Nilsson E."/>
            <person name="Simone D."/>
            <person name="Lopez-Fernandez M."/>
            <person name="Wu X."/>
            <person name="de Brujin I."/>
            <person name="Lundin D."/>
            <person name="Andersson A."/>
            <person name="Bertilsson S."/>
            <person name="Dopson M."/>
        </authorList>
    </citation>
    <scope>NUCLEOTIDE SEQUENCE</scope>
    <source>
        <strain evidence="4">MM171A00097</strain>
        <strain evidence="5">MM171B00243</strain>
    </source>
</reference>
<dbReference type="AlphaFoldDB" id="A0A6H1Z7A1"/>
<gene>
    <name evidence="4" type="ORF">MM171A00097_0081</name>
    <name evidence="5" type="ORF">MM171B00243_0035</name>
</gene>
<name>A0A6H1Z7A1_9ZZZZ</name>
<organism evidence="4">
    <name type="scientific">viral metagenome</name>
    <dbReference type="NCBI Taxonomy" id="1070528"/>
    <lineage>
        <taxon>unclassified sequences</taxon>
        <taxon>metagenomes</taxon>
        <taxon>organismal metagenomes</taxon>
    </lineage>
</organism>
<feature type="region of interest" description="Disordered" evidence="1">
    <location>
        <begin position="323"/>
        <end position="354"/>
    </location>
</feature>
<accession>A0A6H1Z7A1</accession>
<proteinExistence type="predicted"/>
<dbReference type="Gene3D" id="1.10.10.10">
    <property type="entry name" value="Winged helix-like DNA-binding domain superfamily/Winged helix DNA-binding domain"/>
    <property type="match status" value="1"/>
</dbReference>
<dbReference type="SUPFAM" id="SSF158499">
    <property type="entry name" value="DnaD domain-like"/>
    <property type="match status" value="1"/>
</dbReference>
<evidence type="ECO:0000259" key="3">
    <source>
        <dbReference type="Pfam" id="PF07261"/>
    </source>
</evidence>
<feature type="domain" description="DnaB/C C-terminal" evidence="3">
    <location>
        <begin position="264"/>
        <end position="321"/>
    </location>
</feature>
<dbReference type="InterPro" id="IPR006343">
    <property type="entry name" value="DnaB/C_C"/>
</dbReference>
<dbReference type="Pfam" id="PF04492">
    <property type="entry name" value="Phage_rep_O"/>
    <property type="match status" value="1"/>
</dbReference>
<dbReference type="InterPro" id="IPR034829">
    <property type="entry name" value="DnaD-like_sf"/>
</dbReference>
<dbReference type="GO" id="GO:0006260">
    <property type="term" value="P:DNA replication"/>
    <property type="evidence" value="ECO:0007669"/>
    <property type="project" value="InterPro"/>
</dbReference>
<protein>
    <submittedName>
        <fullName evidence="4">Putative DNA replication initiation protein</fullName>
    </submittedName>
</protein>
<evidence type="ECO:0000256" key="1">
    <source>
        <dbReference type="SAM" id="MobiDB-lite"/>
    </source>
</evidence>
<evidence type="ECO:0000313" key="4">
    <source>
        <dbReference type="EMBL" id="QJA43434.1"/>
    </source>
</evidence>
<feature type="domain" description="Bacteriophage lambda Replication protein O N-terminal" evidence="2">
    <location>
        <begin position="7"/>
        <end position="90"/>
    </location>
</feature>
<dbReference type="EMBL" id="MT143883">
    <property type="protein sequence ID" value="QJB04481.1"/>
    <property type="molecule type" value="Genomic_DNA"/>
</dbReference>
<dbReference type="NCBIfam" id="TIGR01446">
    <property type="entry name" value="DnaD_dom"/>
    <property type="match status" value="1"/>
</dbReference>
<dbReference type="InterPro" id="IPR006497">
    <property type="entry name" value="Phage_lambda_VrpO_N"/>
</dbReference>
<evidence type="ECO:0000313" key="5">
    <source>
        <dbReference type="EMBL" id="QJB04481.1"/>
    </source>
</evidence>
<evidence type="ECO:0000259" key="2">
    <source>
        <dbReference type="Pfam" id="PF04492"/>
    </source>
</evidence>
<dbReference type="Gene3D" id="1.10.10.630">
    <property type="entry name" value="DnaD domain-like"/>
    <property type="match status" value="1"/>
</dbReference>
<dbReference type="InterPro" id="IPR036388">
    <property type="entry name" value="WH-like_DNA-bd_sf"/>
</dbReference>
<sequence>MTLPGPEKGHLELPNWLVERLARLHLTSTQWQILWAVWRKTLCWQVGGRWKNRSYPISKLDLATETGVGVSQVKRELRELVAMKIILREKIAGGREHKAVTAFNLDPSTWEIKGGEIDPLYETKGGEIDPLSAQKCPPFVTDMTPFSDENDPLSVPDSGTGNKHLNKHPKKTSKETVFELWNSLNLIKHAELTDERSHAIKTALEGHTVEELCQAIIDYAEVLHAKGRFSELHWSLEDFLSQGLEKFVASKPSHDPLLAELSTLYEEKIGQLTPRLAEEFIEFCSGFDRPVSWIREAFEEALSRNKRNWHYIRKILENWQEGGKPDAKVTRQPQKRRRPITYIKGAGEGSEREG</sequence>
<feature type="region of interest" description="Disordered" evidence="1">
    <location>
        <begin position="148"/>
        <end position="170"/>
    </location>
</feature>
<dbReference type="Pfam" id="PF07261">
    <property type="entry name" value="DnaB_2"/>
    <property type="match status" value="1"/>
</dbReference>